<protein>
    <submittedName>
        <fullName evidence="3">Small CPxCG-related zinc finger protein</fullName>
    </submittedName>
</protein>
<dbReference type="RefSeq" id="WP_015408191.1">
    <property type="nucleotide sequence ID" value="NC_020388.1"/>
</dbReference>
<evidence type="ECO:0000259" key="2">
    <source>
        <dbReference type="Pfam" id="PF24458"/>
    </source>
</evidence>
<evidence type="ECO:0000256" key="1">
    <source>
        <dbReference type="SAM" id="MobiDB-lite"/>
    </source>
</evidence>
<dbReference type="eggNOG" id="arCOG06320">
    <property type="taxonomic scope" value="Archaea"/>
</dbReference>
<dbReference type="Proteomes" id="UP000011867">
    <property type="component" value="Chromosome"/>
</dbReference>
<proteinExistence type="predicted"/>
<dbReference type="Pfam" id="PF24458">
    <property type="entry name" value="DUF7573"/>
    <property type="match status" value="1"/>
</dbReference>
<evidence type="ECO:0000313" key="3">
    <source>
        <dbReference type="EMBL" id="CCQ35341.1"/>
    </source>
</evidence>
<sequence>MDDASLEEFLGSSERADRDDPADGDGSTGRDEREGADGSEPADRTASEDAADSDTDAANATPGTASESDPGPDAAQSAYGWTPGGAECAACGATVRRRWRDDGRFVCADCKAW</sequence>
<dbReference type="AlphaFoldDB" id="M1XK65"/>
<name>M1XK65_NATM8</name>
<dbReference type="GeneID" id="14650545"/>
<feature type="region of interest" description="Disordered" evidence="1">
    <location>
        <begin position="1"/>
        <end position="85"/>
    </location>
</feature>
<dbReference type="OrthoDB" id="157634at2157"/>
<reference evidence="3 4" key="1">
    <citation type="journal article" date="2013" name="Genome Announc.">
        <title>Genome of the haloarchaeon Natronomonas moolapensis, a neutrophilic member of a previously haloalkaliphilic genus.</title>
        <authorList>
            <person name="Dyall-Smith M.L."/>
            <person name="Pfeiffer F."/>
            <person name="Oberwinkler T."/>
            <person name="Klee K."/>
            <person name="Rampp M."/>
            <person name="Palm P."/>
            <person name="Gross K."/>
            <person name="Schuster S.C."/>
            <person name="Oesterhelt D."/>
        </authorList>
    </citation>
    <scope>NUCLEOTIDE SEQUENCE [LARGE SCALE GENOMIC DNA]</scope>
    <source>
        <strain evidence="4">DSM 18674 / JCM 14361 / 8.8.11</strain>
    </source>
</reference>
<organism evidence="3 4">
    <name type="scientific">Natronomonas moolapensis (strain DSM 18674 / CECT 7526 / JCM 14361 / 8.8.11)</name>
    <dbReference type="NCBI Taxonomy" id="268739"/>
    <lineage>
        <taxon>Archaea</taxon>
        <taxon>Methanobacteriati</taxon>
        <taxon>Methanobacteriota</taxon>
        <taxon>Stenosarchaea group</taxon>
        <taxon>Halobacteria</taxon>
        <taxon>Halobacteriales</taxon>
        <taxon>Natronomonadaceae</taxon>
        <taxon>Natronomonas</taxon>
    </lineage>
</organism>
<feature type="compositionally biased region" description="Basic and acidic residues" evidence="1">
    <location>
        <begin position="28"/>
        <end position="47"/>
    </location>
</feature>
<dbReference type="EMBL" id="HF582854">
    <property type="protein sequence ID" value="CCQ35341.1"/>
    <property type="molecule type" value="Genomic_DNA"/>
</dbReference>
<dbReference type="InterPro" id="IPR055995">
    <property type="entry name" value="DUF7573"/>
</dbReference>
<gene>
    <name evidence="3" type="ordered locus">Nmlp_1131</name>
</gene>
<dbReference type="HOGENOM" id="CLU_170809_0_0_2"/>
<accession>M1XK65</accession>
<keyword evidence="4" id="KW-1185">Reference proteome</keyword>
<evidence type="ECO:0000313" key="4">
    <source>
        <dbReference type="Proteomes" id="UP000011867"/>
    </source>
</evidence>
<feature type="domain" description="DUF7573" evidence="2">
    <location>
        <begin position="75"/>
        <end position="113"/>
    </location>
</feature>
<dbReference type="KEGG" id="nmo:Nmlp_1131"/>